<dbReference type="FunFam" id="3.90.1150.10:FF:000010">
    <property type="entry name" value="Alanine aminotransferase 2"/>
    <property type="match status" value="1"/>
</dbReference>
<accession>A0A0D2LR13</accession>
<evidence type="ECO:0008006" key="8">
    <source>
        <dbReference type="Google" id="ProtNLM"/>
    </source>
</evidence>
<reference evidence="6 7" key="1">
    <citation type="journal article" date="2013" name="BMC Genomics">
        <title>Reconstruction of the lipid metabolism for the microalga Monoraphidium neglectum from its genome sequence reveals characteristics suitable for biofuel production.</title>
        <authorList>
            <person name="Bogen C."/>
            <person name="Al-Dilaimi A."/>
            <person name="Albersmeier A."/>
            <person name="Wichmann J."/>
            <person name="Grundmann M."/>
            <person name="Rupp O."/>
            <person name="Lauersen K.J."/>
            <person name="Blifernez-Klassen O."/>
            <person name="Kalinowski J."/>
            <person name="Goesmann A."/>
            <person name="Mussgnug J.H."/>
            <person name="Kruse O."/>
        </authorList>
    </citation>
    <scope>NUCLEOTIDE SEQUENCE [LARGE SCALE GENOMIC DNA]</scope>
    <source>
        <strain evidence="6 7">SAG 48.87</strain>
    </source>
</reference>
<dbReference type="GO" id="GO:0004021">
    <property type="term" value="F:L-alanine:2-oxoglutarate aminotransferase activity"/>
    <property type="evidence" value="ECO:0007669"/>
    <property type="project" value="TreeGrafter"/>
</dbReference>
<dbReference type="PANTHER" id="PTHR11751:SF373">
    <property type="entry name" value="GLUTAMATE--GLYOXYLATE AMINOTRANSFERASE 2"/>
    <property type="match status" value="1"/>
</dbReference>
<dbReference type="OrthoDB" id="1732682at2759"/>
<keyword evidence="5" id="KW-0663">Pyridoxal phosphate</keyword>
<dbReference type="InterPro" id="IPR015422">
    <property type="entry name" value="PyrdxlP-dep_Trfase_small"/>
</dbReference>
<dbReference type="PANTHER" id="PTHR11751">
    <property type="entry name" value="ALANINE AMINOTRANSFERASE"/>
    <property type="match status" value="1"/>
</dbReference>
<dbReference type="RefSeq" id="XP_013891396.1">
    <property type="nucleotide sequence ID" value="XM_014035942.1"/>
</dbReference>
<evidence type="ECO:0000256" key="2">
    <source>
        <dbReference type="ARBA" id="ARBA00011738"/>
    </source>
</evidence>
<dbReference type="InterPro" id="IPR015424">
    <property type="entry name" value="PyrdxlP-dep_Trfase"/>
</dbReference>
<dbReference type="STRING" id="145388.A0A0D2LR13"/>
<sequence length="157" mass="17116">MTNIHPGAIEEMYKIASINLSPGTVGQIAMSCMVNPPAPGSPSYDLWRQEREGELASLRRRAHMVTDGFNSLEGVTCNFTEGAMYAFPRLHLPPKAVAAAKAAGKAPDVFYCLRLLEATGISTVPGSGFGQEEGTFHLRTTILPREEKMAEFVQLFK</sequence>
<dbReference type="AlphaFoldDB" id="A0A0D2LR13"/>
<dbReference type="GO" id="GO:0047958">
    <property type="term" value="F:glycine:2-oxoglutarate aminotransferase activity"/>
    <property type="evidence" value="ECO:0007669"/>
    <property type="project" value="TreeGrafter"/>
</dbReference>
<comment type="cofactor">
    <cofactor evidence="1">
        <name>pyridoxal 5'-phosphate</name>
        <dbReference type="ChEBI" id="CHEBI:597326"/>
    </cofactor>
</comment>
<dbReference type="EMBL" id="KK105678">
    <property type="protein sequence ID" value="KIY92376.1"/>
    <property type="molecule type" value="Genomic_DNA"/>
</dbReference>
<dbReference type="GO" id="GO:0008453">
    <property type="term" value="F:alanine-glyoxylate transaminase activity"/>
    <property type="evidence" value="ECO:0007669"/>
    <property type="project" value="TreeGrafter"/>
</dbReference>
<dbReference type="Gene3D" id="3.90.1150.10">
    <property type="entry name" value="Aspartate Aminotransferase, domain 1"/>
    <property type="match status" value="1"/>
</dbReference>
<comment type="subunit">
    <text evidence="2">Homodimer.</text>
</comment>
<organism evidence="6 7">
    <name type="scientific">Monoraphidium neglectum</name>
    <dbReference type="NCBI Taxonomy" id="145388"/>
    <lineage>
        <taxon>Eukaryota</taxon>
        <taxon>Viridiplantae</taxon>
        <taxon>Chlorophyta</taxon>
        <taxon>core chlorophytes</taxon>
        <taxon>Chlorophyceae</taxon>
        <taxon>CS clade</taxon>
        <taxon>Sphaeropleales</taxon>
        <taxon>Selenastraceae</taxon>
        <taxon>Monoraphidium</taxon>
    </lineage>
</organism>
<protein>
    <recommendedName>
        <fullName evidence="8">Alanine transaminase</fullName>
    </recommendedName>
</protein>
<evidence type="ECO:0000313" key="6">
    <source>
        <dbReference type="EMBL" id="KIY92376.1"/>
    </source>
</evidence>
<evidence type="ECO:0000256" key="5">
    <source>
        <dbReference type="ARBA" id="ARBA00022898"/>
    </source>
</evidence>
<keyword evidence="7" id="KW-1185">Reference proteome</keyword>
<keyword evidence="4" id="KW-0808">Transferase</keyword>
<dbReference type="Proteomes" id="UP000054498">
    <property type="component" value="Unassembled WGS sequence"/>
</dbReference>
<dbReference type="GeneID" id="25733262"/>
<dbReference type="KEGG" id="mng:MNEG_15586"/>
<proteinExistence type="predicted"/>
<dbReference type="GO" id="GO:0009853">
    <property type="term" value="P:photorespiration"/>
    <property type="evidence" value="ECO:0007669"/>
    <property type="project" value="TreeGrafter"/>
</dbReference>
<dbReference type="InterPro" id="IPR045088">
    <property type="entry name" value="ALAT1/2-like"/>
</dbReference>
<evidence type="ECO:0000256" key="4">
    <source>
        <dbReference type="ARBA" id="ARBA00022679"/>
    </source>
</evidence>
<evidence type="ECO:0000313" key="7">
    <source>
        <dbReference type="Proteomes" id="UP000054498"/>
    </source>
</evidence>
<evidence type="ECO:0000256" key="1">
    <source>
        <dbReference type="ARBA" id="ARBA00001933"/>
    </source>
</evidence>
<evidence type="ECO:0000256" key="3">
    <source>
        <dbReference type="ARBA" id="ARBA00022576"/>
    </source>
</evidence>
<dbReference type="SUPFAM" id="SSF53383">
    <property type="entry name" value="PLP-dependent transferases"/>
    <property type="match status" value="1"/>
</dbReference>
<gene>
    <name evidence="6" type="ORF">MNEG_15586</name>
</gene>
<keyword evidence="3" id="KW-0032">Aminotransferase</keyword>
<name>A0A0D2LR13_9CHLO</name>